<dbReference type="EC" id="6.2.1.3" evidence="2"/>
<dbReference type="InterPro" id="IPR000873">
    <property type="entry name" value="AMP-dep_synth/lig_dom"/>
</dbReference>
<dbReference type="PANTHER" id="PTHR24096">
    <property type="entry name" value="LONG-CHAIN-FATTY-ACID--COA LIGASE"/>
    <property type="match status" value="1"/>
</dbReference>
<dbReference type="InterPro" id="IPR020845">
    <property type="entry name" value="AMP-binding_CS"/>
</dbReference>
<dbReference type="Pfam" id="PF00501">
    <property type="entry name" value="AMP-binding"/>
    <property type="match status" value="1"/>
</dbReference>
<protein>
    <submittedName>
        <fullName evidence="2">Long-chain-fatty-acid--CoA ligase</fullName>
        <ecNumber evidence="2">6.2.1.3</ecNumber>
    </submittedName>
</protein>
<keyword evidence="2" id="KW-0436">Ligase</keyword>
<evidence type="ECO:0000313" key="2">
    <source>
        <dbReference type="EMBL" id="VAW20707.1"/>
    </source>
</evidence>
<sequence length="467" mass="52764">MFQKLPNKYLEKIAIINDTGKSISYSDLNNIANKFKNQIKKRSLVFCLCKNTIGSLYGYFSFIKNGIVPLMLDASLDKELLSKLLETYSPEYIWVSKERVKEFPGKQIIYSLEDYSLLRLNKNNIYQLNKDLALLLTTSGSTGSPKLVRISYGNVEANAISIAEYLSIDENERPITALPMNYSFGLSIINSHLIRGATILLTSRSIMEKEFWSFLKEQRASSLSGVPYTFEILKKLHFFRMDLSSITTLTQAGGKLHDELNKELSEFCFHSKKRFFVMYGQTEATARMSYLPPEYSLAKLGSMGVAIPGGEFSLIDESGSTIEGPGIIGELVYKGGNVSMGYAECGDDLQKGNDNNGILLTGDLAKRDRDNFYYIVGRKKRFIKLYGNRVDLDETERILKNIISDCACLGEDGYMMIYITERTRIEEVRNYISSKTGIHHSVFTVRYIDTIPKNPSGKTIYSNLALL</sequence>
<accession>A0A3B0U537</accession>
<dbReference type="SUPFAM" id="SSF56801">
    <property type="entry name" value="Acetyl-CoA synthetase-like"/>
    <property type="match status" value="1"/>
</dbReference>
<feature type="domain" description="AMP-dependent synthetase/ligase" evidence="1">
    <location>
        <begin position="5"/>
        <end position="342"/>
    </location>
</feature>
<gene>
    <name evidence="2" type="ORF">MNBD_BACTEROID01-772</name>
</gene>
<dbReference type="EMBL" id="UOEP01000127">
    <property type="protein sequence ID" value="VAW20707.1"/>
    <property type="molecule type" value="Genomic_DNA"/>
</dbReference>
<proteinExistence type="predicted"/>
<dbReference type="GO" id="GO:0004467">
    <property type="term" value="F:long-chain fatty acid-CoA ligase activity"/>
    <property type="evidence" value="ECO:0007669"/>
    <property type="project" value="UniProtKB-EC"/>
</dbReference>
<dbReference type="PROSITE" id="PS00455">
    <property type="entry name" value="AMP_BINDING"/>
    <property type="match status" value="1"/>
</dbReference>
<dbReference type="PANTHER" id="PTHR24096:SF267">
    <property type="entry name" value="MALONATE--COA LIGASE ACSF3, MITOCHONDRIAL"/>
    <property type="match status" value="1"/>
</dbReference>
<organism evidence="2">
    <name type="scientific">hydrothermal vent metagenome</name>
    <dbReference type="NCBI Taxonomy" id="652676"/>
    <lineage>
        <taxon>unclassified sequences</taxon>
        <taxon>metagenomes</taxon>
        <taxon>ecological metagenomes</taxon>
    </lineage>
</organism>
<reference evidence="2" key="1">
    <citation type="submission" date="2018-06" db="EMBL/GenBank/DDBJ databases">
        <authorList>
            <person name="Zhirakovskaya E."/>
        </authorList>
    </citation>
    <scope>NUCLEOTIDE SEQUENCE</scope>
</reference>
<dbReference type="InterPro" id="IPR042099">
    <property type="entry name" value="ANL_N_sf"/>
</dbReference>
<dbReference type="Gene3D" id="3.40.50.12780">
    <property type="entry name" value="N-terminal domain of ligase-like"/>
    <property type="match status" value="1"/>
</dbReference>
<dbReference type="AlphaFoldDB" id="A0A3B0U537"/>
<evidence type="ECO:0000259" key="1">
    <source>
        <dbReference type="Pfam" id="PF00501"/>
    </source>
</evidence>
<name>A0A3B0U537_9ZZZZ</name>